<evidence type="ECO:0000256" key="3">
    <source>
        <dbReference type="ARBA" id="ARBA00022824"/>
    </source>
</evidence>
<comment type="caution">
    <text evidence="8">The sequence shown here is derived from an EMBL/GenBank/DDBJ whole genome shotgun (WGS) entry which is preliminary data.</text>
</comment>
<evidence type="ECO:0000256" key="6">
    <source>
        <dbReference type="SAM" id="Phobius"/>
    </source>
</evidence>
<dbReference type="EMBL" id="JBBWWR010000007">
    <property type="protein sequence ID" value="KAK8964025.1"/>
    <property type="molecule type" value="Genomic_DNA"/>
</dbReference>
<accession>A0ABR2MKI2</accession>
<feature type="transmembrane region" description="Helical" evidence="6">
    <location>
        <begin position="55"/>
        <end position="77"/>
    </location>
</feature>
<proteinExistence type="predicted"/>
<comment type="subcellular location">
    <subcellularLocation>
        <location evidence="1">Endoplasmic reticulum membrane</location>
        <topology evidence="1">Multi-pass membrane protein</topology>
    </subcellularLocation>
</comment>
<keyword evidence="3" id="KW-0256">Endoplasmic reticulum</keyword>
<keyword evidence="4 6" id="KW-1133">Transmembrane helix</keyword>
<evidence type="ECO:0000313" key="8">
    <source>
        <dbReference type="EMBL" id="KAK8964025.1"/>
    </source>
</evidence>
<keyword evidence="5 6" id="KW-0472">Membrane</keyword>
<keyword evidence="2 6" id="KW-0812">Transmembrane</keyword>
<protein>
    <recommendedName>
        <fullName evidence="7">Reticulon domain-containing protein</fullName>
    </recommendedName>
</protein>
<organism evidence="8 9">
    <name type="scientific">Platanthera guangdongensis</name>
    <dbReference type="NCBI Taxonomy" id="2320717"/>
    <lineage>
        <taxon>Eukaryota</taxon>
        <taxon>Viridiplantae</taxon>
        <taxon>Streptophyta</taxon>
        <taxon>Embryophyta</taxon>
        <taxon>Tracheophyta</taxon>
        <taxon>Spermatophyta</taxon>
        <taxon>Magnoliopsida</taxon>
        <taxon>Liliopsida</taxon>
        <taxon>Asparagales</taxon>
        <taxon>Orchidaceae</taxon>
        <taxon>Orchidoideae</taxon>
        <taxon>Orchideae</taxon>
        <taxon>Orchidinae</taxon>
        <taxon>Platanthera</taxon>
    </lineage>
</organism>
<evidence type="ECO:0000256" key="1">
    <source>
        <dbReference type="ARBA" id="ARBA00004477"/>
    </source>
</evidence>
<reference evidence="8 9" key="1">
    <citation type="journal article" date="2022" name="Nat. Plants">
        <title>Genomes of leafy and leafless Platanthera orchids illuminate the evolution of mycoheterotrophy.</title>
        <authorList>
            <person name="Li M.H."/>
            <person name="Liu K.W."/>
            <person name="Li Z."/>
            <person name="Lu H.C."/>
            <person name="Ye Q.L."/>
            <person name="Zhang D."/>
            <person name="Wang J.Y."/>
            <person name="Li Y.F."/>
            <person name="Zhong Z.M."/>
            <person name="Liu X."/>
            <person name="Yu X."/>
            <person name="Liu D.K."/>
            <person name="Tu X.D."/>
            <person name="Liu B."/>
            <person name="Hao Y."/>
            <person name="Liao X.Y."/>
            <person name="Jiang Y.T."/>
            <person name="Sun W.H."/>
            <person name="Chen J."/>
            <person name="Chen Y.Q."/>
            <person name="Ai Y."/>
            <person name="Zhai J.W."/>
            <person name="Wu S.S."/>
            <person name="Zhou Z."/>
            <person name="Hsiao Y.Y."/>
            <person name="Wu W.L."/>
            <person name="Chen Y.Y."/>
            <person name="Lin Y.F."/>
            <person name="Hsu J.L."/>
            <person name="Li C.Y."/>
            <person name="Wang Z.W."/>
            <person name="Zhao X."/>
            <person name="Zhong W.Y."/>
            <person name="Ma X.K."/>
            <person name="Ma L."/>
            <person name="Huang J."/>
            <person name="Chen G.Z."/>
            <person name="Huang M.Z."/>
            <person name="Huang L."/>
            <person name="Peng D.H."/>
            <person name="Luo Y.B."/>
            <person name="Zou S.Q."/>
            <person name="Chen S.P."/>
            <person name="Lan S."/>
            <person name="Tsai W.C."/>
            <person name="Van de Peer Y."/>
            <person name="Liu Z.J."/>
        </authorList>
    </citation>
    <scope>NUCLEOTIDE SEQUENCE [LARGE SCALE GENOMIC DNA]</scope>
    <source>
        <strain evidence="8">Lor288</strain>
    </source>
</reference>
<dbReference type="Proteomes" id="UP001412067">
    <property type="component" value="Unassembled WGS sequence"/>
</dbReference>
<evidence type="ECO:0000259" key="7">
    <source>
        <dbReference type="Pfam" id="PF02453"/>
    </source>
</evidence>
<feature type="transmembrane region" description="Helical" evidence="6">
    <location>
        <begin position="21"/>
        <end position="43"/>
    </location>
</feature>
<sequence length="196" mass="21345">MEFGCHISVSNTLLWKDKKQTLTSILLLAAIYYYFFASGYTLITAVAKLLSLSALFLFVHGLLEVSFCGGLAGLMVYMGRLSTNSGSGVSTGSGKLHEVGVHLPFIIQAAGIRLAERNCEPACGLTSTEQRKSGDGKLAGMREPGKGVAKLHRRVREGLDLWETEKEILYFPIFVQASPFGMKANNFYKAGIINCL</sequence>
<evidence type="ECO:0000256" key="4">
    <source>
        <dbReference type="ARBA" id="ARBA00022989"/>
    </source>
</evidence>
<evidence type="ECO:0000256" key="2">
    <source>
        <dbReference type="ARBA" id="ARBA00022692"/>
    </source>
</evidence>
<keyword evidence="9" id="KW-1185">Reference proteome</keyword>
<name>A0ABR2MKI2_9ASPA</name>
<gene>
    <name evidence="8" type="ORF">KSP40_PGU007121</name>
</gene>
<evidence type="ECO:0000313" key="9">
    <source>
        <dbReference type="Proteomes" id="UP001412067"/>
    </source>
</evidence>
<dbReference type="InterPro" id="IPR003388">
    <property type="entry name" value="Reticulon"/>
</dbReference>
<dbReference type="Pfam" id="PF02453">
    <property type="entry name" value="Reticulon"/>
    <property type="match status" value="1"/>
</dbReference>
<feature type="domain" description="Reticulon" evidence="7">
    <location>
        <begin position="9"/>
        <end position="61"/>
    </location>
</feature>
<evidence type="ECO:0000256" key="5">
    <source>
        <dbReference type="ARBA" id="ARBA00023136"/>
    </source>
</evidence>